<dbReference type="GeneID" id="94428537"/>
<comment type="caution">
    <text evidence="2">The sequence shown here is derived from an EMBL/GenBank/DDBJ whole genome shotgun (WGS) entry which is preliminary data.</text>
</comment>
<protein>
    <submittedName>
        <fullName evidence="2">Uncharacterized protein</fullName>
    </submittedName>
</protein>
<organism evidence="2 3">
    <name type="scientific">Cystoisospora suis</name>
    <dbReference type="NCBI Taxonomy" id="483139"/>
    <lineage>
        <taxon>Eukaryota</taxon>
        <taxon>Sar</taxon>
        <taxon>Alveolata</taxon>
        <taxon>Apicomplexa</taxon>
        <taxon>Conoidasida</taxon>
        <taxon>Coccidia</taxon>
        <taxon>Eucoccidiorida</taxon>
        <taxon>Eimeriorina</taxon>
        <taxon>Sarcocystidae</taxon>
        <taxon>Cystoisospora</taxon>
    </lineage>
</organism>
<evidence type="ECO:0000256" key="1">
    <source>
        <dbReference type="SAM" id="MobiDB-lite"/>
    </source>
</evidence>
<proteinExistence type="predicted"/>
<feature type="region of interest" description="Disordered" evidence="1">
    <location>
        <begin position="483"/>
        <end position="616"/>
    </location>
</feature>
<dbReference type="EMBL" id="MIGC01002473">
    <property type="protein sequence ID" value="PHJ21015.1"/>
    <property type="molecule type" value="Genomic_DNA"/>
</dbReference>
<dbReference type="OrthoDB" id="333272at2759"/>
<keyword evidence="3" id="KW-1185">Reference proteome</keyword>
<dbReference type="RefSeq" id="XP_067922700.1">
    <property type="nucleotide sequence ID" value="XM_068065326.1"/>
</dbReference>
<feature type="region of interest" description="Disordered" evidence="1">
    <location>
        <begin position="65"/>
        <end position="100"/>
    </location>
</feature>
<accession>A0A2C6KYI0</accession>
<evidence type="ECO:0000313" key="2">
    <source>
        <dbReference type="EMBL" id="PHJ21015.1"/>
    </source>
</evidence>
<evidence type="ECO:0000313" key="3">
    <source>
        <dbReference type="Proteomes" id="UP000221165"/>
    </source>
</evidence>
<feature type="compositionally biased region" description="Polar residues" evidence="1">
    <location>
        <begin position="285"/>
        <end position="307"/>
    </location>
</feature>
<feature type="region of interest" description="Disordered" evidence="1">
    <location>
        <begin position="260"/>
        <end position="317"/>
    </location>
</feature>
<reference evidence="2 3" key="1">
    <citation type="journal article" date="2017" name="Int. J. Parasitol.">
        <title>The genome of the protozoan parasite Cystoisospora suis and a reverse vaccinology approach to identify vaccine candidates.</title>
        <authorList>
            <person name="Palmieri N."/>
            <person name="Shrestha A."/>
            <person name="Ruttkowski B."/>
            <person name="Beck T."/>
            <person name="Vogl C."/>
            <person name="Tomley F."/>
            <person name="Blake D.P."/>
            <person name="Joachim A."/>
        </authorList>
    </citation>
    <scope>NUCLEOTIDE SEQUENCE [LARGE SCALE GENOMIC DNA]</scope>
    <source>
        <strain evidence="2 3">Wien I</strain>
    </source>
</reference>
<feature type="compositionally biased region" description="Polar residues" evidence="1">
    <location>
        <begin position="263"/>
        <end position="274"/>
    </location>
</feature>
<dbReference type="Proteomes" id="UP000221165">
    <property type="component" value="Unassembled WGS sequence"/>
</dbReference>
<sequence>MAKTQARVLFANFPQRVERIMPNNVAINGGLSLTIFLDFIPLGLPEDELVVKFTCVRQLPARSVGTSASDRHSDCLSVSKSPASSPPFTPRRSSYVPLRDAVESPPRRRAVIAVEATSPKDESGREHAGKRAPETLAVQCISPALDEMVLEDFETFVDVALNGIHFTGQPHRLRVVDIKVMGVVPSVGSSDRATKVYIQASECFESDDTSVLLRYSDDTEEILPAHLDAATQQVYFFLPPQKALNHAAIGQVADDLPADNGSHRLTQWSGNMETQPGEKPRSIKNESSNSSELVTGTSQSGSASSCTPEGEALPSETDTTNQVSVFLSFNRQVFSQNAAIFTYYRSDLTTASVLAYTVSETGELFEADLEGTLAPQTHLVVYLQSGIATNSAKVRLTLLHPSPAASAFLASCAQDELLPNQAQSRALMPGGETVCQSPHGMTDGALGVATSADDAPEIPHEAVAKVIYLDADVVLNREPLMLLPDPSRTKKKTGVPRGGAGDGQRGKAGMPQGTKNKSGGKATTPGGGSAVAAGPAGNAGSERGEAKGGGGANNRDFGRGGVPSGGAGGATAKTKKSEKSDGTSPDNADENRNNSSLEVVTPSLSLPPLTPEEEQQAVPDDTVLAAFDISLDGQRFIRVKEARILRLQCKSVWFAKQPAPGTSGRGYS</sequence>
<dbReference type="AlphaFoldDB" id="A0A2C6KYI0"/>
<gene>
    <name evidence="2" type="ORF">CSUI_005147</name>
</gene>
<dbReference type="VEuPathDB" id="ToxoDB:CSUI_005147"/>
<feature type="compositionally biased region" description="Low complexity" evidence="1">
    <location>
        <begin position="595"/>
        <end position="607"/>
    </location>
</feature>
<name>A0A2C6KYI0_9APIC</name>
<feature type="compositionally biased region" description="Gly residues" evidence="1">
    <location>
        <begin position="559"/>
        <end position="569"/>
    </location>
</feature>
<feature type="compositionally biased region" description="Low complexity" evidence="1">
    <location>
        <begin position="530"/>
        <end position="541"/>
    </location>
</feature>